<dbReference type="PANTHER" id="PTHR34257">
    <property type="entry name" value="ADAPTER PROTEIN CIKS"/>
    <property type="match status" value="1"/>
</dbReference>
<dbReference type="InterPro" id="IPR013568">
    <property type="entry name" value="SEFIR_dom"/>
</dbReference>
<dbReference type="AlphaFoldDB" id="A0AA89C0S5"/>
<dbReference type="PANTHER" id="PTHR34257:SF2">
    <property type="entry name" value="E3 UBIQUITIN LIGASE TRAF3IP2"/>
    <property type="match status" value="1"/>
</dbReference>
<dbReference type="EMBL" id="VSWD01000005">
    <property type="protein sequence ID" value="KAK3101596.1"/>
    <property type="molecule type" value="Genomic_DNA"/>
</dbReference>
<evidence type="ECO:0000259" key="1">
    <source>
        <dbReference type="Pfam" id="PF08357"/>
    </source>
</evidence>
<dbReference type="InterPro" id="IPR053047">
    <property type="entry name" value="E3_ubiq_ligase_TRAF3IP2"/>
</dbReference>
<comment type="caution">
    <text evidence="2">The sequence shown here is derived from an EMBL/GenBank/DDBJ whole genome shotgun (WGS) entry which is preliminary data.</text>
</comment>
<gene>
    <name evidence="2" type="ORF">FSP39_004732</name>
</gene>
<dbReference type="GO" id="GO:0006959">
    <property type="term" value="P:humoral immune response"/>
    <property type="evidence" value="ECO:0007669"/>
    <property type="project" value="TreeGrafter"/>
</dbReference>
<sequence>MKAFVTFACDSDQHLRMVVNMTLCLERNGARAAMDMFHYTMPTDDKIGWIRRMYAEAEVIMVCISPQYLIQADPLMTNVTVNGNGLHTSLIYRMIRREIEVTGTCRRFICVMVGDDTTPEDIPVLLRGCPTFLWPAQYGSVLSYLLMPNTRPQIRFMSESDGLKTYTQL</sequence>
<proteinExistence type="predicted"/>
<dbReference type="Gene3D" id="3.40.50.11530">
    <property type="match status" value="1"/>
</dbReference>
<organism evidence="2 3">
    <name type="scientific">Pinctada imbricata</name>
    <name type="common">Atlantic pearl-oyster</name>
    <name type="synonym">Pinctada martensii</name>
    <dbReference type="NCBI Taxonomy" id="66713"/>
    <lineage>
        <taxon>Eukaryota</taxon>
        <taxon>Metazoa</taxon>
        <taxon>Spiralia</taxon>
        <taxon>Lophotrochozoa</taxon>
        <taxon>Mollusca</taxon>
        <taxon>Bivalvia</taxon>
        <taxon>Autobranchia</taxon>
        <taxon>Pteriomorphia</taxon>
        <taxon>Pterioida</taxon>
        <taxon>Pterioidea</taxon>
        <taxon>Pteriidae</taxon>
        <taxon>Pinctada</taxon>
    </lineage>
</organism>
<dbReference type="Pfam" id="PF08357">
    <property type="entry name" value="SEFIR"/>
    <property type="match status" value="1"/>
</dbReference>
<protein>
    <recommendedName>
        <fullName evidence="1">SEFIR domain-containing protein</fullName>
    </recommendedName>
</protein>
<evidence type="ECO:0000313" key="3">
    <source>
        <dbReference type="Proteomes" id="UP001186944"/>
    </source>
</evidence>
<dbReference type="GO" id="GO:0043123">
    <property type="term" value="P:positive regulation of canonical NF-kappaB signal transduction"/>
    <property type="evidence" value="ECO:0007669"/>
    <property type="project" value="TreeGrafter"/>
</dbReference>
<feature type="domain" description="SEFIR" evidence="1">
    <location>
        <begin position="1"/>
        <end position="143"/>
    </location>
</feature>
<evidence type="ECO:0000313" key="2">
    <source>
        <dbReference type="EMBL" id="KAK3101596.1"/>
    </source>
</evidence>
<name>A0AA89C0S5_PINIB</name>
<accession>A0AA89C0S5</accession>
<dbReference type="Proteomes" id="UP001186944">
    <property type="component" value="Unassembled WGS sequence"/>
</dbReference>
<reference evidence="2" key="1">
    <citation type="submission" date="2019-08" db="EMBL/GenBank/DDBJ databases">
        <title>The improved chromosome-level genome for the pearl oyster Pinctada fucata martensii using PacBio sequencing and Hi-C.</title>
        <authorList>
            <person name="Zheng Z."/>
        </authorList>
    </citation>
    <scope>NUCLEOTIDE SEQUENCE</scope>
    <source>
        <strain evidence="2">ZZ-2019</strain>
        <tissue evidence="2">Adductor muscle</tissue>
    </source>
</reference>
<keyword evidence="3" id="KW-1185">Reference proteome</keyword>